<dbReference type="Gene3D" id="3.80.10.10">
    <property type="entry name" value="Ribonuclease Inhibitor"/>
    <property type="match status" value="1"/>
</dbReference>
<dbReference type="Pfam" id="PF14111">
    <property type="entry name" value="DUF4283"/>
    <property type="match status" value="1"/>
</dbReference>
<evidence type="ECO:0000313" key="2">
    <source>
        <dbReference type="EMBL" id="CAI9757428.1"/>
    </source>
</evidence>
<evidence type="ECO:0000313" key="3">
    <source>
        <dbReference type="Proteomes" id="UP000834106"/>
    </source>
</evidence>
<accession>A0AAD1YVQ4</accession>
<name>A0AAD1YVQ4_9LAMI</name>
<sequence length="524" mass="59552">MKELRHVVIKPKIHLDPPSRAVVLENLQTLTMIENFICTEKVLKRIPNLKKLRICYRYPLPSKPQDMKNLLGLHKLEELTFQELTFQRSKPFVPFWKNLSFPPSLKKLTLIDVPCGRREMEMIGSLPNLQVLKIKGRQFSCLMWKLGEGRFLQLKVLLLDKVHLEGLIADSIHFPELQRLVIKNCGDPEIPIGIGEIPTLQSIELYQCDISVINSAKQIQEEQENLGNDSLRVLISGEYQQSKKFRGGAKCAKSGDFLLGEYTQKHKSSTVISVVPKPTLLSLSWKAEVVRSLGFLLRASFSSAWVSAAMEKVQEMRGNLRLNAEEEEIVDIDGNGVETVMEKGDQSLIGKIWADRQINKVVVQSTMGKIWRISKPAEFTEMGRNIFMITFANHAGKIRVEEGRPWLFDGSIFVMNSFEGYTPLSEIQFDVAALWVQFHNLPFAGMSRETGIKLGSSMGNVEDIEVDEDDVGWGSSLRVKIALNLRKSLGRGRMVMLEGVKTWVPIQYEKLPWFCIKCGRIVHE</sequence>
<gene>
    <name evidence="2" type="ORF">FPE_LOCUS4858</name>
</gene>
<organism evidence="2 3">
    <name type="scientific">Fraxinus pennsylvanica</name>
    <dbReference type="NCBI Taxonomy" id="56036"/>
    <lineage>
        <taxon>Eukaryota</taxon>
        <taxon>Viridiplantae</taxon>
        <taxon>Streptophyta</taxon>
        <taxon>Embryophyta</taxon>
        <taxon>Tracheophyta</taxon>
        <taxon>Spermatophyta</taxon>
        <taxon>Magnoliopsida</taxon>
        <taxon>eudicotyledons</taxon>
        <taxon>Gunneridae</taxon>
        <taxon>Pentapetalae</taxon>
        <taxon>asterids</taxon>
        <taxon>lamiids</taxon>
        <taxon>Lamiales</taxon>
        <taxon>Oleaceae</taxon>
        <taxon>Oleeae</taxon>
        <taxon>Fraxinus</taxon>
    </lineage>
</organism>
<dbReference type="EMBL" id="OU503038">
    <property type="protein sequence ID" value="CAI9757428.1"/>
    <property type="molecule type" value="Genomic_DNA"/>
</dbReference>
<dbReference type="InterPro" id="IPR025558">
    <property type="entry name" value="DUF4283"/>
</dbReference>
<keyword evidence="3" id="KW-1185">Reference proteome</keyword>
<evidence type="ECO:0000259" key="1">
    <source>
        <dbReference type="Pfam" id="PF14111"/>
    </source>
</evidence>
<reference evidence="2" key="1">
    <citation type="submission" date="2023-05" db="EMBL/GenBank/DDBJ databases">
        <authorList>
            <person name="Huff M."/>
        </authorList>
    </citation>
    <scope>NUCLEOTIDE SEQUENCE</scope>
</reference>
<feature type="domain" description="DUF4283" evidence="1">
    <location>
        <begin position="344"/>
        <end position="415"/>
    </location>
</feature>
<dbReference type="InterPro" id="IPR032675">
    <property type="entry name" value="LRR_dom_sf"/>
</dbReference>
<protein>
    <recommendedName>
        <fullName evidence="1">DUF4283 domain-containing protein</fullName>
    </recommendedName>
</protein>
<dbReference type="PANTHER" id="PTHR15140">
    <property type="entry name" value="TUBULIN-SPECIFIC CHAPERONE E"/>
    <property type="match status" value="1"/>
</dbReference>
<dbReference type="Proteomes" id="UP000834106">
    <property type="component" value="Chromosome 3"/>
</dbReference>
<dbReference type="AlphaFoldDB" id="A0AAD1YVQ4"/>
<dbReference type="PANTHER" id="PTHR15140:SF37">
    <property type="entry name" value="UBIQUITIN-LIKE DOMAIN-CONTAINING PROTEIN"/>
    <property type="match status" value="1"/>
</dbReference>
<proteinExistence type="predicted"/>
<dbReference type="SUPFAM" id="SSF52058">
    <property type="entry name" value="L domain-like"/>
    <property type="match status" value="1"/>
</dbReference>